<dbReference type="InterPro" id="IPR036264">
    <property type="entry name" value="Bact_exopeptidase_dim_dom"/>
</dbReference>
<comment type="caution">
    <text evidence="1">The sequence shown here is derived from an EMBL/GenBank/DDBJ whole genome shotgun (WGS) entry which is preliminary data.</text>
</comment>
<evidence type="ECO:0000313" key="2">
    <source>
        <dbReference type="Proteomes" id="UP000185829"/>
    </source>
</evidence>
<protein>
    <submittedName>
        <fullName evidence="1">Uncharacterized protein</fullName>
    </submittedName>
</protein>
<accession>A0A9X8R882</accession>
<name>A0A9X8R882_9BACI</name>
<dbReference type="Proteomes" id="UP000185829">
    <property type="component" value="Unassembled WGS sequence"/>
</dbReference>
<dbReference type="Gene3D" id="3.40.630.10">
    <property type="entry name" value="Zn peptidases"/>
    <property type="match status" value="1"/>
</dbReference>
<gene>
    <name evidence="1" type="ORF">SAMN05878482_102718</name>
</gene>
<dbReference type="Gene3D" id="3.30.70.360">
    <property type="match status" value="1"/>
</dbReference>
<dbReference type="EMBL" id="FTMX01000002">
    <property type="protein sequence ID" value="SIQ99071.1"/>
    <property type="molecule type" value="Genomic_DNA"/>
</dbReference>
<organism evidence="1 2">
    <name type="scientific">Peribacillus simplex</name>
    <dbReference type="NCBI Taxonomy" id="1478"/>
    <lineage>
        <taxon>Bacteria</taxon>
        <taxon>Bacillati</taxon>
        <taxon>Bacillota</taxon>
        <taxon>Bacilli</taxon>
        <taxon>Bacillales</taxon>
        <taxon>Bacillaceae</taxon>
        <taxon>Peribacillus</taxon>
    </lineage>
</organism>
<proteinExistence type="predicted"/>
<dbReference type="AlphaFoldDB" id="A0A9X8R882"/>
<sequence length="80" mass="9163">MDVKPNVPNVIAGEVEISLDIRHHEEEVLESFCKEILSTFEPLAKAGEMKLEVSRWMDVKPVAMDREMNRLVRLAAVRSK</sequence>
<dbReference type="RefSeq" id="WP_076367492.1">
    <property type="nucleotide sequence ID" value="NZ_FTMX01000002.1"/>
</dbReference>
<evidence type="ECO:0000313" key="1">
    <source>
        <dbReference type="EMBL" id="SIQ99071.1"/>
    </source>
</evidence>
<reference evidence="1 2" key="1">
    <citation type="submission" date="2017-01" db="EMBL/GenBank/DDBJ databases">
        <authorList>
            <person name="Varghese N."/>
            <person name="Submissions S."/>
        </authorList>
    </citation>
    <scope>NUCLEOTIDE SEQUENCE [LARGE SCALE GENOMIC DNA]</scope>
    <source>
        <strain evidence="1 2">RUG2-6</strain>
    </source>
</reference>
<dbReference type="SUPFAM" id="SSF55031">
    <property type="entry name" value="Bacterial exopeptidase dimerisation domain"/>
    <property type="match status" value="1"/>
</dbReference>